<dbReference type="STRING" id="106549.A0A540NKY1"/>
<comment type="caution">
    <text evidence="1">The sequence shown here is derived from an EMBL/GenBank/DDBJ whole genome shotgun (WGS) entry which is preliminary data.</text>
</comment>
<evidence type="ECO:0000313" key="1">
    <source>
        <dbReference type="EMBL" id="TQE11678.1"/>
    </source>
</evidence>
<sequence>MTSFLCLLPQVLFNVKHVSQSNIVELDGACYDNNWILPTYRVSPSDGGFQADVTVKGMEFECSSVGGLCSNPREARESAAAQVLAKLRSMAGQA</sequence>
<protein>
    <recommendedName>
        <fullName evidence="3">DRBM domain-containing protein</fullName>
    </recommendedName>
</protein>
<dbReference type="SUPFAM" id="SSF54768">
    <property type="entry name" value="dsRNA-binding domain-like"/>
    <property type="match status" value="1"/>
</dbReference>
<evidence type="ECO:0000313" key="2">
    <source>
        <dbReference type="Proteomes" id="UP000315295"/>
    </source>
</evidence>
<name>A0A540NKY1_MALBA</name>
<dbReference type="EMBL" id="VIEB01000027">
    <property type="protein sequence ID" value="TQE11678.1"/>
    <property type="molecule type" value="Genomic_DNA"/>
</dbReference>
<evidence type="ECO:0008006" key="3">
    <source>
        <dbReference type="Google" id="ProtNLM"/>
    </source>
</evidence>
<dbReference type="CDD" id="cd00048">
    <property type="entry name" value="DSRM_SF"/>
    <property type="match status" value="1"/>
</dbReference>
<dbReference type="PANTHER" id="PTHR33913">
    <property type="entry name" value="ALEURONE LAYER MORPHOGENESIS PROTEIN"/>
    <property type="match status" value="1"/>
</dbReference>
<keyword evidence="2" id="KW-1185">Reference proteome</keyword>
<organism evidence="1 2">
    <name type="scientific">Malus baccata</name>
    <name type="common">Siberian crab apple</name>
    <name type="synonym">Pyrus baccata</name>
    <dbReference type="NCBI Taxonomy" id="106549"/>
    <lineage>
        <taxon>Eukaryota</taxon>
        <taxon>Viridiplantae</taxon>
        <taxon>Streptophyta</taxon>
        <taxon>Embryophyta</taxon>
        <taxon>Tracheophyta</taxon>
        <taxon>Spermatophyta</taxon>
        <taxon>Magnoliopsida</taxon>
        <taxon>eudicotyledons</taxon>
        <taxon>Gunneridae</taxon>
        <taxon>Pentapetalae</taxon>
        <taxon>rosids</taxon>
        <taxon>fabids</taxon>
        <taxon>Rosales</taxon>
        <taxon>Rosaceae</taxon>
        <taxon>Amygdaloideae</taxon>
        <taxon>Maleae</taxon>
        <taxon>Malus</taxon>
    </lineage>
</organism>
<accession>A0A540NKY1</accession>
<dbReference type="PANTHER" id="PTHR33913:SF1">
    <property type="entry name" value="DRBM DOMAIN-CONTAINING PROTEIN"/>
    <property type="match status" value="1"/>
</dbReference>
<reference evidence="1 2" key="1">
    <citation type="journal article" date="2019" name="G3 (Bethesda)">
        <title>Sequencing of a Wild Apple (Malus baccata) Genome Unravels the Differences Between Cultivated and Wild Apple Species Regarding Disease Resistance and Cold Tolerance.</title>
        <authorList>
            <person name="Chen X."/>
        </authorList>
    </citation>
    <scope>NUCLEOTIDE SEQUENCE [LARGE SCALE GENOMIC DNA]</scope>
    <source>
        <strain evidence="2">cv. Shandingzi</strain>
        <tissue evidence="1">Leaves</tissue>
    </source>
</reference>
<dbReference type="AlphaFoldDB" id="A0A540NKY1"/>
<dbReference type="Gene3D" id="3.30.160.20">
    <property type="match status" value="1"/>
</dbReference>
<gene>
    <name evidence="1" type="ORF">C1H46_002714</name>
</gene>
<dbReference type="Proteomes" id="UP000315295">
    <property type="component" value="Unassembled WGS sequence"/>
</dbReference>
<proteinExistence type="predicted"/>